<dbReference type="NCBIfam" id="TIGR00398">
    <property type="entry name" value="metG"/>
    <property type="match status" value="1"/>
</dbReference>
<keyword evidence="8 12" id="KW-0030">Aminoacyl-tRNA synthetase</keyword>
<evidence type="ECO:0000256" key="4">
    <source>
        <dbReference type="ARBA" id="ARBA00022598"/>
    </source>
</evidence>
<name>A0A2A9NFX7_9AGAR</name>
<dbReference type="EMBL" id="KZ302043">
    <property type="protein sequence ID" value="PFH48978.1"/>
    <property type="molecule type" value="Genomic_DNA"/>
</dbReference>
<evidence type="ECO:0000313" key="16">
    <source>
        <dbReference type="Proteomes" id="UP000242287"/>
    </source>
</evidence>
<evidence type="ECO:0000256" key="3">
    <source>
        <dbReference type="ARBA" id="ARBA00012838"/>
    </source>
</evidence>
<organism evidence="15 16">
    <name type="scientific">Amanita thiersii Skay4041</name>
    <dbReference type="NCBI Taxonomy" id="703135"/>
    <lineage>
        <taxon>Eukaryota</taxon>
        <taxon>Fungi</taxon>
        <taxon>Dikarya</taxon>
        <taxon>Basidiomycota</taxon>
        <taxon>Agaricomycotina</taxon>
        <taxon>Agaricomycetes</taxon>
        <taxon>Agaricomycetidae</taxon>
        <taxon>Agaricales</taxon>
        <taxon>Pluteineae</taxon>
        <taxon>Amanitaceae</taxon>
        <taxon>Amanita</taxon>
    </lineage>
</organism>
<gene>
    <name evidence="15" type="ORF">AMATHDRAFT_148665</name>
</gene>
<keyword evidence="16" id="KW-1185">Reference proteome</keyword>
<dbReference type="Proteomes" id="UP000242287">
    <property type="component" value="Unassembled WGS sequence"/>
</dbReference>
<keyword evidence="5 12" id="KW-0547">Nucleotide-binding</keyword>
<comment type="catalytic activity">
    <reaction evidence="10">
        <text>tRNA(Met) + L-methionine + ATP = L-methionyl-tRNA(Met) + AMP + diphosphate</text>
        <dbReference type="Rhea" id="RHEA:13481"/>
        <dbReference type="Rhea" id="RHEA-COMP:9667"/>
        <dbReference type="Rhea" id="RHEA-COMP:9698"/>
        <dbReference type="ChEBI" id="CHEBI:30616"/>
        <dbReference type="ChEBI" id="CHEBI:33019"/>
        <dbReference type="ChEBI" id="CHEBI:57844"/>
        <dbReference type="ChEBI" id="CHEBI:78442"/>
        <dbReference type="ChEBI" id="CHEBI:78530"/>
        <dbReference type="ChEBI" id="CHEBI:456215"/>
        <dbReference type="EC" id="6.1.1.10"/>
    </reaction>
</comment>
<dbReference type="GO" id="GO:0004825">
    <property type="term" value="F:methionine-tRNA ligase activity"/>
    <property type="evidence" value="ECO:0007669"/>
    <property type="project" value="UniProtKB-EC"/>
</dbReference>
<dbReference type="EC" id="6.1.1.10" evidence="3"/>
<dbReference type="Gene3D" id="2.170.220.10">
    <property type="match status" value="1"/>
</dbReference>
<evidence type="ECO:0000256" key="8">
    <source>
        <dbReference type="ARBA" id="ARBA00023146"/>
    </source>
</evidence>
<evidence type="ECO:0000256" key="1">
    <source>
        <dbReference type="ARBA" id="ARBA00004496"/>
    </source>
</evidence>
<dbReference type="PANTHER" id="PTHR43326:SF1">
    <property type="entry name" value="METHIONINE--TRNA LIGASE, MITOCHONDRIAL"/>
    <property type="match status" value="1"/>
</dbReference>
<accession>A0A2A9NFX7</accession>
<dbReference type="InterPro" id="IPR014729">
    <property type="entry name" value="Rossmann-like_a/b/a_fold"/>
</dbReference>
<keyword evidence="7 12" id="KW-0648">Protein biosynthesis</keyword>
<evidence type="ECO:0000259" key="13">
    <source>
        <dbReference type="Pfam" id="PF09334"/>
    </source>
</evidence>
<reference evidence="15 16" key="1">
    <citation type="submission" date="2014-02" db="EMBL/GenBank/DDBJ databases">
        <title>Transposable element dynamics among asymbiotic and ectomycorrhizal Amanita fungi.</title>
        <authorList>
            <consortium name="DOE Joint Genome Institute"/>
            <person name="Hess J."/>
            <person name="Skrede I."/>
            <person name="Wolfe B."/>
            <person name="LaButti K."/>
            <person name="Ohm R.A."/>
            <person name="Grigoriev I.V."/>
            <person name="Pringle A."/>
        </authorList>
    </citation>
    <scope>NUCLEOTIDE SEQUENCE [LARGE SCALE GENOMIC DNA]</scope>
    <source>
        <strain evidence="15 16">SKay4041</strain>
    </source>
</reference>
<evidence type="ECO:0000256" key="7">
    <source>
        <dbReference type="ARBA" id="ARBA00022917"/>
    </source>
</evidence>
<evidence type="ECO:0000256" key="10">
    <source>
        <dbReference type="ARBA" id="ARBA00047364"/>
    </source>
</evidence>
<dbReference type="InterPro" id="IPR009080">
    <property type="entry name" value="tRNAsynth_Ia_anticodon-bd"/>
</dbReference>
<dbReference type="GO" id="GO:0005524">
    <property type="term" value="F:ATP binding"/>
    <property type="evidence" value="ECO:0007669"/>
    <property type="project" value="UniProtKB-KW"/>
</dbReference>
<dbReference type="InterPro" id="IPR023457">
    <property type="entry name" value="Met-tRNA_synth_2"/>
</dbReference>
<dbReference type="Gene3D" id="1.10.730.10">
    <property type="entry name" value="Isoleucyl-tRNA Synthetase, Domain 1"/>
    <property type="match status" value="1"/>
</dbReference>
<dbReference type="CDD" id="cd00814">
    <property type="entry name" value="MetRS_core"/>
    <property type="match status" value="1"/>
</dbReference>
<evidence type="ECO:0000256" key="2">
    <source>
        <dbReference type="ARBA" id="ARBA00005594"/>
    </source>
</evidence>
<keyword evidence="6 12" id="KW-0067">ATP-binding</keyword>
<dbReference type="InterPro" id="IPR001412">
    <property type="entry name" value="aa-tRNA-synth_I_CS"/>
</dbReference>
<feature type="domain" description="Methionyl/Leucyl tRNA synthetase" evidence="13">
    <location>
        <begin position="36"/>
        <end position="406"/>
    </location>
</feature>
<dbReference type="OrthoDB" id="24670at2759"/>
<dbReference type="STRING" id="703135.A0A2A9NFX7"/>
<evidence type="ECO:0000256" key="11">
    <source>
        <dbReference type="ARBA" id="ARBA00068817"/>
    </source>
</evidence>
<keyword evidence="4 12" id="KW-0436">Ligase</keyword>
<dbReference type="FunFam" id="2.170.220.10:FF:000001">
    <property type="entry name" value="methionine--tRNA ligase, mitochondrial"/>
    <property type="match status" value="1"/>
</dbReference>
<comment type="subcellular location">
    <subcellularLocation>
        <location evidence="1">Cytoplasm</location>
    </subcellularLocation>
</comment>
<feature type="domain" description="Methionyl-tRNA synthetase anticodon-binding" evidence="14">
    <location>
        <begin position="447"/>
        <end position="536"/>
    </location>
</feature>
<dbReference type="InterPro" id="IPR033911">
    <property type="entry name" value="MetRS_core"/>
</dbReference>
<evidence type="ECO:0000256" key="5">
    <source>
        <dbReference type="ARBA" id="ARBA00022741"/>
    </source>
</evidence>
<evidence type="ECO:0000256" key="6">
    <source>
        <dbReference type="ARBA" id="ARBA00022840"/>
    </source>
</evidence>
<sequence>MLTRFLLSRVPQRKVSARLQCKFFSKCAISLTEKPYYVTTPIFYPNAAPHIGHLYTLVMADIYARFQRLVNPSRPVYLLTGTDEHGLKIQKAAQVCGMQPKDFCDNISAKFRDLTTKAQISNTRFMRTTDVDHHRAVKDVWQKLDAKGLIYKGSYSGWYSVTDECFYTDSQVTQEMPPTSSAPVTRSTETGSIVEWQEETNYMFRLSSFQSSLLEHYKTPGKSGIIAPSHHQDHVIDILSNPLDDLSVSRPQSRLSWGVPVPTDPDQTVYVWFDALLVYLSGIHYPWPSSGGCGFGWPVDLQVIGKDILRFHAIYLPAMLLALDMPLPRQLLAHAHWTVEQKKMSKSLGNVVDPFQAIDDFGIDVVRYYLARVGGRFRDDVDWSRSQLNKHFKEIQSLLGNFLLRITSDRFVAATQGASPLTLDDVLRDKSSPNAPVVEAHRALADKLASSLKRKEVADAIECVVELLRQANKAISDIAPWKPSTTPNMAYATYITSAETLRVVGICLQPFIPTAASRLLDALNVPEQERTWEHARTQRQYMGIVRGSTRLF</sequence>
<dbReference type="SUPFAM" id="SSF47323">
    <property type="entry name" value="Anticodon-binding domain of a subclass of class I aminoacyl-tRNA synthetases"/>
    <property type="match status" value="1"/>
</dbReference>
<dbReference type="Pfam" id="PF19303">
    <property type="entry name" value="Anticodon_3"/>
    <property type="match status" value="1"/>
</dbReference>
<dbReference type="InterPro" id="IPR015413">
    <property type="entry name" value="Methionyl/Leucyl_tRNA_Synth"/>
</dbReference>
<dbReference type="PROSITE" id="PS00178">
    <property type="entry name" value="AA_TRNA_LIGASE_I"/>
    <property type="match status" value="1"/>
</dbReference>
<dbReference type="PANTHER" id="PTHR43326">
    <property type="entry name" value="METHIONYL-TRNA SYNTHETASE"/>
    <property type="match status" value="1"/>
</dbReference>
<evidence type="ECO:0000259" key="14">
    <source>
        <dbReference type="Pfam" id="PF19303"/>
    </source>
</evidence>
<evidence type="ECO:0000256" key="12">
    <source>
        <dbReference type="RuleBase" id="RU363039"/>
    </source>
</evidence>
<dbReference type="InterPro" id="IPR014758">
    <property type="entry name" value="Met-tRNA_synth"/>
</dbReference>
<dbReference type="PRINTS" id="PR01041">
    <property type="entry name" value="TRNASYNTHMET"/>
</dbReference>
<protein>
    <recommendedName>
        <fullName evidence="11">Probable methionine--tRNA ligase, mitochondrial</fullName>
        <ecNumber evidence="3">6.1.1.10</ecNumber>
    </recommendedName>
    <alternativeName>
        <fullName evidence="9">Methionyl-tRNA synthetase</fullName>
    </alternativeName>
</protein>
<proteinExistence type="inferred from homology"/>
<dbReference type="GO" id="GO:0006431">
    <property type="term" value="P:methionyl-tRNA aminoacylation"/>
    <property type="evidence" value="ECO:0007669"/>
    <property type="project" value="InterPro"/>
</dbReference>
<dbReference type="AlphaFoldDB" id="A0A2A9NFX7"/>
<dbReference type="Gene3D" id="3.40.50.620">
    <property type="entry name" value="HUPs"/>
    <property type="match status" value="1"/>
</dbReference>
<dbReference type="InterPro" id="IPR041872">
    <property type="entry name" value="Anticodon_Met"/>
</dbReference>
<dbReference type="SUPFAM" id="SSF52374">
    <property type="entry name" value="Nucleotidylyl transferase"/>
    <property type="match status" value="1"/>
</dbReference>
<dbReference type="GO" id="GO:0005739">
    <property type="term" value="C:mitochondrion"/>
    <property type="evidence" value="ECO:0007669"/>
    <property type="project" value="UniProtKB-ARBA"/>
</dbReference>
<dbReference type="Pfam" id="PF09334">
    <property type="entry name" value="tRNA-synt_1g"/>
    <property type="match status" value="1"/>
</dbReference>
<evidence type="ECO:0000313" key="15">
    <source>
        <dbReference type="EMBL" id="PFH48978.1"/>
    </source>
</evidence>
<evidence type="ECO:0000256" key="9">
    <source>
        <dbReference type="ARBA" id="ARBA00030904"/>
    </source>
</evidence>
<comment type="similarity">
    <text evidence="2 12">Belongs to the class-I aminoacyl-tRNA synthetase family.</text>
</comment>